<dbReference type="EMBL" id="CAJJDN010000141">
    <property type="protein sequence ID" value="CAD8122954.1"/>
    <property type="molecule type" value="Genomic_DNA"/>
</dbReference>
<evidence type="ECO:0008006" key="4">
    <source>
        <dbReference type="Google" id="ProtNLM"/>
    </source>
</evidence>
<feature type="transmembrane region" description="Helical" evidence="1">
    <location>
        <begin position="229"/>
        <end position="249"/>
    </location>
</feature>
<evidence type="ECO:0000256" key="1">
    <source>
        <dbReference type="SAM" id="Phobius"/>
    </source>
</evidence>
<sequence>MYIYPRNYLWQQNLEILKSTNISQINNLIKIKDMKILLTVWMKNKSNKSNSIQSSTRQDNFIFLVCYSQDCFYLILVQSCQNLTDFNNCTLSDDIVQQIIDQANNIFKLFKLTILKIQTFTTLTHFIKLIMNQIILLMKKNKVQMLHPFITKFKSILKLLLIILLKLIRIQSILFFPFFFQTLQLGYQNTKIDTALNFKDNSSLTQPEVNLDAKKRIHFITYPTAIENFLQSLDLILIFYYFLFIIDFIQQMV</sequence>
<evidence type="ECO:0000313" key="3">
    <source>
        <dbReference type="Proteomes" id="UP000692954"/>
    </source>
</evidence>
<feature type="transmembrane region" description="Helical" evidence="1">
    <location>
        <begin position="117"/>
        <end position="138"/>
    </location>
</feature>
<dbReference type="AlphaFoldDB" id="A0A8S1R6R4"/>
<keyword evidence="3" id="KW-1185">Reference proteome</keyword>
<keyword evidence="1" id="KW-0812">Transmembrane</keyword>
<organism evidence="2 3">
    <name type="scientific">Paramecium sonneborni</name>
    <dbReference type="NCBI Taxonomy" id="65129"/>
    <lineage>
        <taxon>Eukaryota</taxon>
        <taxon>Sar</taxon>
        <taxon>Alveolata</taxon>
        <taxon>Ciliophora</taxon>
        <taxon>Intramacronucleata</taxon>
        <taxon>Oligohymenophorea</taxon>
        <taxon>Peniculida</taxon>
        <taxon>Parameciidae</taxon>
        <taxon>Paramecium</taxon>
    </lineage>
</organism>
<gene>
    <name evidence="2" type="ORF">PSON_ATCC_30995.1.T1410117</name>
</gene>
<accession>A0A8S1R6R4</accession>
<dbReference type="Proteomes" id="UP000692954">
    <property type="component" value="Unassembled WGS sequence"/>
</dbReference>
<dbReference type="OrthoDB" id="289047at2759"/>
<keyword evidence="1" id="KW-1133">Transmembrane helix</keyword>
<feature type="transmembrane region" description="Helical" evidence="1">
    <location>
        <begin position="159"/>
        <end position="180"/>
    </location>
</feature>
<name>A0A8S1R6R4_9CILI</name>
<keyword evidence="1" id="KW-0472">Membrane</keyword>
<proteinExistence type="predicted"/>
<protein>
    <recommendedName>
        <fullName evidence="4">Transmembrane protein</fullName>
    </recommendedName>
</protein>
<reference evidence="2" key="1">
    <citation type="submission" date="2021-01" db="EMBL/GenBank/DDBJ databases">
        <authorList>
            <consortium name="Genoscope - CEA"/>
            <person name="William W."/>
        </authorList>
    </citation>
    <scope>NUCLEOTIDE SEQUENCE</scope>
</reference>
<evidence type="ECO:0000313" key="2">
    <source>
        <dbReference type="EMBL" id="CAD8122954.1"/>
    </source>
</evidence>
<comment type="caution">
    <text evidence="2">The sequence shown here is derived from an EMBL/GenBank/DDBJ whole genome shotgun (WGS) entry which is preliminary data.</text>
</comment>